<accession>A0A6P8BGE6</accession>
<reference evidence="3" key="2">
    <citation type="submission" date="2019-10" db="EMBL/GenBank/DDBJ databases">
        <authorList>
            <consortium name="NCBI Genome Project"/>
        </authorList>
    </citation>
    <scope>NUCLEOTIDE SEQUENCE</scope>
    <source>
        <strain evidence="3">NI907</strain>
    </source>
</reference>
<evidence type="ECO:0000256" key="1">
    <source>
        <dbReference type="SAM" id="MobiDB-lite"/>
    </source>
</evidence>
<feature type="compositionally biased region" description="Polar residues" evidence="1">
    <location>
        <begin position="64"/>
        <end position="74"/>
    </location>
</feature>
<keyword evidence="2" id="KW-1185">Reference proteome</keyword>
<feature type="region of interest" description="Disordered" evidence="1">
    <location>
        <begin position="64"/>
        <end position="98"/>
    </location>
</feature>
<reference evidence="3" key="1">
    <citation type="journal article" date="2019" name="Mol. Biol. Evol.">
        <title>Blast fungal genomes show frequent chromosomal changes, gene gains and losses, and effector gene turnover.</title>
        <authorList>
            <person name="Gomez Luciano L.B."/>
            <person name="Jason Tsai I."/>
            <person name="Chuma I."/>
            <person name="Tosa Y."/>
            <person name="Chen Y.H."/>
            <person name="Li J.Y."/>
            <person name="Li M.Y."/>
            <person name="Jade Lu M.Y."/>
            <person name="Nakayashiki H."/>
            <person name="Li W.H."/>
        </authorList>
    </citation>
    <scope>NUCLEOTIDE SEQUENCE</scope>
    <source>
        <strain evidence="3">NI907</strain>
    </source>
</reference>
<evidence type="ECO:0000313" key="3">
    <source>
        <dbReference type="RefSeq" id="XP_030986154.1"/>
    </source>
</evidence>
<proteinExistence type="predicted"/>
<dbReference type="AlphaFoldDB" id="A0A6P8BGE6"/>
<dbReference type="RefSeq" id="XP_030986154.1">
    <property type="nucleotide sequence ID" value="XM_031121162.1"/>
</dbReference>
<gene>
    <name evidence="3" type="ORF">PgNI_01086</name>
</gene>
<dbReference type="Proteomes" id="UP000515153">
    <property type="component" value="Unplaced"/>
</dbReference>
<evidence type="ECO:0000313" key="2">
    <source>
        <dbReference type="Proteomes" id="UP000515153"/>
    </source>
</evidence>
<organism evidence="2 3">
    <name type="scientific">Pyricularia grisea</name>
    <name type="common">Crabgrass-specific blast fungus</name>
    <name type="synonym">Magnaporthe grisea</name>
    <dbReference type="NCBI Taxonomy" id="148305"/>
    <lineage>
        <taxon>Eukaryota</taxon>
        <taxon>Fungi</taxon>
        <taxon>Dikarya</taxon>
        <taxon>Ascomycota</taxon>
        <taxon>Pezizomycotina</taxon>
        <taxon>Sordariomycetes</taxon>
        <taxon>Sordariomycetidae</taxon>
        <taxon>Magnaporthales</taxon>
        <taxon>Pyriculariaceae</taxon>
        <taxon>Pyricularia</taxon>
    </lineage>
</organism>
<dbReference type="GeneID" id="41956076"/>
<dbReference type="KEGG" id="pgri:PgNI_01086"/>
<reference evidence="3" key="3">
    <citation type="submission" date="2025-08" db="UniProtKB">
        <authorList>
            <consortium name="RefSeq"/>
        </authorList>
    </citation>
    <scope>IDENTIFICATION</scope>
    <source>
        <strain evidence="3">NI907</strain>
    </source>
</reference>
<sequence length="98" mass="11103">MSKAKASKNREWCPVSWTEPVHPSPWFWDQSEPAGYQCFDKYKDDLAPIYPFIAQQTKPLSEMASYTGSSANSERASRGLTHYTGQFDPEGEYMNGSV</sequence>
<protein>
    <submittedName>
        <fullName evidence="3">Uncharacterized protein</fullName>
    </submittedName>
</protein>
<name>A0A6P8BGE6_PYRGI</name>